<dbReference type="FunFam" id="3.30.200.20:FF:000195">
    <property type="entry name" value="G-type lectin S-receptor-like serine/threonine-protein kinase"/>
    <property type="match status" value="1"/>
</dbReference>
<dbReference type="SMART" id="SM00220">
    <property type="entry name" value="S_TKc"/>
    <property type="match status" value="1"/>
</dbReference>
<evidence type="ECO:0000256" key="9">
    <source>
        <dbReference type="ARBA" id="ARBA00022777"/>
    </source>
</evidence>
<feature type="domain" description="Gnk2-homologous" evidence="22">
    <location>
        <begin position="28"/>
        <end position="128"/>
    </location>
</feature>
<evidence type="ECO:0000256" key="12">
    <source>
        <dbReference type="ARBA" id="ARBA00023136"/>
    </source>
</evidence>
<dbReference type="PROSITE" id="PS50011">
    <property type="entry name" value="PROTEIN_KINASE_DOM"/>
    <property type="match status" value="1"/>
</dbReference>
<dbReference type="CDD" id="cd14066">
    <property type="entry name" value="STKc_IRAK"/>
    <property type="match status" value="1"/>
</dbReference>
<dbReference type="CDD" id="cd23509">
    <property type="entry name" value="Gnk2-like"/>
    <property type="match status" value="2"/>
</dbReference>
<evidence type="ECO:0000256" key="8">
    <source>
        <dbReference type="ARBA" id="ARBA00022741"/>
    </source>
</evidence>
<evidence type="ECO:0000313" key="23">
    <source>
        <dbReference type="EMBL" id="KAK4588124.1"/>
    </source>
</evidence>
<proteinExistence type="predicted"/>
<keyword evidence="4" id="KW-0808">Transferase</keyword>
<comment type="catalytic activity">
    <reaction evidence="17">
        <text>L-seryl-[protein] + ATP = O-phospho-L-seryl-[protein] + ADP + H(+)</text>
        <dbReference type="Rhea" id="RHEA:17989"/>
        <dbReference type="Rhea" id="RHEA-COMP:9863"/>
        <dbReference type="Rhea" id="RHEA-COMP:11604"/>
        <dbReference type="ChEBI" id="CHEBI:15378"/>
        <dbReference type="ChEBI" id="CHEBI:29999"/>
        <dbReference type="ChEBI" id="CHEBI:30616"/>
        <dbReference type="ChEBI" id="CHEBI:83421"/>
        <dbReference type="ChEBI" id="CHEBI:456216"/>
        <dbReference type="EC" id="2.7.11.1"/>
    </reaction>
</comment>
<evidence type="ECO:0000256" key="1">
    <source>
        <dbReference type="ARBA" id="ARBA00004167"/>
    </source>
</evidence>
<sequence>MFSLHNYVVFLLLLFAFLTLTSSINSQPTLRHNDCYGSTGTANGSYNSSLTALFDSLSSKASQNYSFYNDSSNIGIYSLYLCRGDVSNESCKSCVSSATQEIINRCPSSKTAIIWYDECTLRYDDVNFFGKPDTQPLLIMNNPENTSSPGQPNFYARGLLDQLIGRVNEKDRLFETDEQIVKIGDESLPSYGLVQCTRDLDVGSCGKCLSDLMVEAKVCCESKIGWRISGPSCSLRYENYSFTEPPPAPPATPPSQLVPQAQPPPDNGGGGKKTTKIIVITISSIASIAVVAALFGFWYYSSSGRRKQERDRETVGQEIPLRNNLARSLSMHLMDNMHARDEDDSGEMHYFDLTTILTATNNLSDVNKLGEGGFGPVYKGKLIDGKEIAVKRLSMKSKQGLEEFKNEVILIAKLQHKNLVRLLGCCLEEDEKLLVYEFMANTSLDAFLFDPNKCKDLDWAKRKNIVNGIAKGLQYLHEDSRLKIIHRDMKASNVLLDDEMNPKISDFGTARIFGSNQTEANTIRIVGTYGYMAPEYAMEGLFSMKSDVYSFGILMLEIVSGKKNSGFNHPDRTQSFLSYVWQLWNEGKGVELIDQTIVDICPISEALRLIHIALLCVQEDPNDRPTMSRVNLMLASKSINLPKPSAPPFSVGRLIIFDQSSTIGTGTGTGFVTSDLSSTSASS</sequence>
<dbReference type="InterPro" id="IPR038408">
    <property type="entry name" value="GNK2_sf"/>
</dbReference>
<evidence type="ECO:0000256" key="6">
    <source>
        <dbReference type="ARBA" id="ARBA00022729"/>
    </source>
</evidence>
<evidence type="ECO:0000256" key="2">
    <source>
        <dbReference type="ARBA" id="ARBA00012513"/>
    </source>
</evidence>
<name>A0AAN7F9I0_QUERU</name>
<feature type="domain" description="Gnk2-homologous" evidence="22">
    <location>
        <begin position="134"/>
        <end position="242"/>
    </location>
</feature>
<evidence type="ECO:0000256" key="17">
    <source>
        <dbReference type="ARBA" id="ARBA00048679"/>
    </source>
</evidence>
<keyword evidence="11 19" id="KW-1133">Transmembrane helix</keyword>
<evidence type="ECO:0000256" key="7">
    <source>
        <dbReference type="ARBA" id="ARBA00022737"/>
    </source>
</evidence>
<accession>A0AAN7F9I0</accession>
<dbReference type="GO" id="GO:0005886">
    <property type="term" value="C:plasma membrane"/>
    <property type="evidence" value="ECO:0007669"/>
    <property type="project" value="TreeGrafter"/>
</dbReference>
<reference evidence="23 24" key="1">
    <citation type="journal article" date="2023" name="G3 (Bethesda)">
        <title>A haplotype-resolved chromosome-scale genome for Quercus rubra L. provides insights into the genetics of adaptive traits for red oak species.</title>
        <authorList>
            <person name="Kapoor B."/>
            <person name="Jenkins J."/>
            <person name="Schmutz J."/>
            <person name="Zhebentyayeva T."/>
            <person name="Kuelheim C."/>
            <person name="Coggeshall M."/>
            <person name="Heim C."/>
            <person name="Lasky J.R."/>
            <person name="Leites L."/>
            <person name="Islam-Faridi N."/>
            <person name="Romero-Severson J."/>
            <person name="DeLeo V.L."/>
            <person name="Lucas S.M."/>
            <person name="Lazic D."/>
            <person name="Gailing O."/>
            <person name="Carlson J."/>
            <person name="Staton M."/>
        </authorList>
    </citation>
    <scope>NUCLEOTIDE SEQUENCE [LARGE SCALE GENOMIC DNA]</scope>
    <source>
        <strain evidence="23">Pseudo-F2</strain>
    </source>
</reference>
<evidence type="ECO:0000313" key="24">
    <source>
        <dbReference type="Proteomes" id="UP001324115"/>
    </source>
</evidence>
<evidence type="ECO:0000256" key="14">
    <source>
        <dbReference type="ARBA" id="ARBA00023170"/>
    </source>
</evidence>
<keyword evidence="13" id="KW-1015">Disulfide bond</keyword>
<keyword evidence="10" id="KW-0067">ATP-binding</keyword>
<keyword evidence="3" id="KW-0723">Serine/threonine-protein kinase</keyword>
<evidence type="ECO:0000256" key="4">
    <source>
        <dbReference type="ARBA" id="ARBA00022679"/>
    </source>
</evidence>
<keyword evidence="6 20" id="KW-0732">Signal</keyword>
<gene>
    <name evidence="23" type="ORF">RGQ29_019214</name>
</gene>
<dbReference type="InterPro" id="IPR001245">
    <property type="entry name" value="Ser-Thr/Tyr_kinase_cat_dom"/>
</dbReference>
<evidence type="ECO:0000256" key="13">
    <source>
        <dbReference type="ARBA" id="ARBA00023157"/>
    </source>
</evidence>
<evidence type="ECO:0000256" key="19">
    <source>
        <dbReference type="SAM" id="Phobius"/>
    </source>
</evidence>
<feature type="domain" description="Protein kinase" evidence="21">
    <location>
        <begin position="363"/>
        <end position="634"/>
    </location>
</feature>
<dbReference type="EMBL" id="JAXUIC010000005">
    <property type="protein sequence ID" value="KAK4588124.1"/>
    <property type="molecule type" value="Genomic_DNA"/>
</dbReference>
<evidence type="ECO:0000256" key="10">
    <source>
        <dbReference type="ARBA" id="ARBA00022840"/>
    </source>
</evidence>
<dbReference type="PROSITE" id="PS00108">
    <property type="entry name" value="PROTEIN_KINASE_ST"/>
    <property type="match status" value="1"/>
</dbReference>
<comment type="subcellular location">
    <subcellularLocation>
        <location evidence="1">Membrane</location>
        <topology evidence="1">Single-pass membrane protein</topology>
    </subcellularLocation>
</comment>
<dbReference type="InterPro" id="IPR000719">
    <property type="entry name" value="Prot_kinase_dom"/>
</dbReference>
<keyword evidence="8" id="KW-0547">Nucleotide-binding</keyword>
<keyword evidence="15" id="KW-0325">Glycoprotein</keyword>
<dbReference type="Gene3D" id="3.30.430.20">
    <property type="entry name" value="Gnk2 domain, C-X8-C-X2-C motif"/>
    <property type="match status" value="2"/>
</dbReference>
<dbReference type="InterPro" id="IPR008271">
    <property type="entry name" value="Ser/Thr_kinase_AS"/>
</dbReference>
<evidence type="ECO:0000259" key="22">
    <source>
        <dbReference type="PROSITE" id="PS51473"/>
    </source>
</evidence>
<feature type="chain" id="PRO_5042967446" description="non-specific serine/threonine protein kinase" evidence="20">
    <location>
        <begin position="24"/>
        <end position="683"/>
    </location>
</feature>
<comment type="catalytic activity">
    <reaction evidence="16">
        <text>L-threonyl-[protein] + ATP = O-phospho-L-threonyl-[protein] + ADP + H(+)</text>
        <dbReference type="Rhea" id="RHEA:46608"/>
        <dbReference type="Rhea" id="RHEA-COMP:11060"/>
        <dbReference type="Rhea" id="RHEA-COMP:11605"/>
        <dbReference type="ChEBI" id="CHEBI:15378"/>
        <dbReference type="ChEBI" id="CHEBI:30013"/>
        <dbReference type="ChEBI" id="CHEBI:30616"/>
        <dbReference type="ChEBI" id="CHEBI:61977"/>
        <dbReference type="ChEBI" id="CHEBI:456216"/>
        <dbReference type="EC" id="2.7.11.1"/>
    </reaction>
</comment>
<comment type="caution">
    <text evidence="23">The sequence shown here is derived from an EMBL/GenBank/DDBJ whole genome shotgun (WGS) entry which is preliminary data.</text>
</comment>
<dbReference type="FunFam" id="1.10.510.10:FF:001697">
    <property type="entry name" value="Uncharacterized protein"/>
    <property type="match status" value="1"/>
</dbReference>
<dbReference type="Proteomes" id="UP001324115">
    <property type="component" value="Unassembled WGS sequence"/>
</dbReference>
<keyword evidence="24" id="KW-1185">Reference proteome</keyword>
<dbReference type="Gene3D" id="3.30.200.20">
    <property type="entry name" value="Phosphorylase Kinase, domain 1"/>
    <property type="match status" value="1"/>
</dbReference>
<feature type="signal peptide" evidence="20">
    <location>
        <begin position="1"/>
        <end position="23"/>
    </location>
</feature>
<protein>
    <recommendedName>
        <fullName evidence="2">non-specific serine/threonine protein kinase</fullName>
        <ecNumber evidence="2">2.7.11.1</ecNumber>
    </recommendedName>
</protein>
<dbReference type="PROSITE" id="PS51473">
    <property type="entry name" value="GNK2"/>
    <property type="match status" value="2"/>
</dbReference>
<dbReference type="EC" id="2.7.11.1" evidence="2"/>
<evidence type="ECO:0000256" key="3">
    <source>
        <dbReference type="ARBA" id="ARBA00022527"/>
    </source>
</evidence>
<evidence type="ECO:0000256" key="18">
    <source>
        <dbReference type="SAM" id="MobiDB-lite"/>
    </source>
</evidence>
<dbReference type="GO" id="GO:0004674">
    <property type="term" value="F:protein serine/threonine kinase activity"/>
    <property type="evidence" value="ECO:0007669"/>
    <property type="project" value="UniProtKB-KW"/>
</dbReference>
<evidence type="ECO:0000256" key="11">
    <source>
        <dbReference type="ARBA" id="ARBA00022989"/>
    </source>
</evidence>
<keyword evidence="12 19" id="KW-0472">Membrane</keyword>
<evidence type="ECO:0000256" key="16">
    <source>
        <dbReference type="ARBA" id="ARBA00047899"/>
    </source>
</evidence>
<evidence type="ECO:0000259" key="21">
    <source>
        <dbReference type="PROSITE" id="PS50011"/>
    </source>
</evidence>
<dbReference type="Pfam" id="PF07714">
    <property type="entry name" value="PK_Tyr_Ser-Thr"/>
    <property type="match status" value="1"/>
</dbReference>
<dbReference type="PANTHER" id="PTHR27002:SF804">
    <property type="entry name" value="OS02G0710500 PROTEIN"/>
    <property type="match status" value="1"/>
</dbReference>
<evidence type="ECO:0000256" key="15">
    <source>
        <dbReference type="ARBA" id="ARBA00023180"/>
    </source>
</evidence>
<feature type="region of interest" description="Disordered" evidence="18">
    <location>
        <begin position="244"/>
        <end position="272"/>
    </location>
</feature>
<dbReference type="InterPro" id="IPR011009">
    <property type="entry name" value="Kinase-like_dom_sf"/>
</dbReference>
<keyword evidence="9" id="KW-0418">Kinase</keyword>
<dbReference type="InterPro" id="IPR002902">
    <property type="entry name" value="GNK2"/>
</dbReference>
<keyword evidence="5 19" id="KW-0812">Transmembrane</keyword>
<dbReference type="Gene3D" id="1.10.510.10">
    <property type="entry name" value="Transferase(Phosphotransferase) domain 1"/>
    <property type="match status" value="1"/>
</dbReference>
<dbReference type="Pfam" id="PF01657">
    <property type="entry name" value="Stress-antifung"/>
    <property type="match status" value="2"/>
</dbReference>
<keyword evidence="7" id="KW-0677">Repeat</keyword>
<keyword evidence="14" id="KW-0675">Receptor</keyword>
<evidence type="ECO:0000256" key="5">
    <source>
        <dbReference type="ARBA" id="ARBA00022692"/>
    </source>
</evidence>
<dbReference type="GO" id="GO:0005524">
    <property type="term" value="F:ATP binding"/>
    <property type="evidence" value="ECO:0007669"/>
    <property type="project" value="UniProtKB-KW"/>
</dbReference>
<feature type="transmembrane region" description="Helical" evidence="19">
    <location>
        <begin position="277"/>
        <end position="300"/>
    </location>
</feature>
<dbReference type="SUPFAM" id="SSF56112">
    <property type="entry name" value="Protein kinase-like (PK-like)"/>
    <property type="match status" value="1"/>
</dbReference>
<organism evidence="23 24">
    <name type="scientific">Quercus rubra</name>
    <name type="common">Northern red oak</name>
    <name type="synonym">Quercus borealis</name>
    <dbReference type="NCBI Taxonomy" id="3512"/>
    <lineage>
        <taxon>Eukaryota</taxon>
        <taxon>Viridiplantae</taxon>
        <taxon>Streptophyta</taxon>
        <taxon>Embryophyta</taxon>
        <taxon>Tracheophyta</taxon>
        <taxon>Spermatophyta</taxon>
        <taxon>Magnoliopsida</taxon>
        <taxon>eudicotyledons</taxon>
        <taxon>Gunneridae</taxon>
        <taxon>Pentapetalae</taxon>
        <taxon>rosids</taxon>
        <taxon>fabids</taxon>
        <taxon>Fagales</taxon>
        <taxon>Fagaceae</taxon>
        <taxon>Quercus</taxon>
    </lineage>
</organism>
<dbReference type="AlphaFoldDB" id="A0AAN7F9I0"/>
<feature type="compositionally biased region" description="Pro residues" evidence="18">
    <location>
        <begin position="244"/>
        <end position="253"/>
    </location>
</feature>
<evidence type="ECO:0000256" key="20">
    <source>
        <dbReference type="SAM" id="SignalP"/>
    </source>
</evidence>
<dbReference type="PANTHER" id="PTHR27002">
    <property type="entry name" value="RECEPTOR-LIKE SERINE/THREONINE-PROTEIN KINASE SD1-8"/>
    <property type="match status" value="1"/>
</dbReference>